<dbReference type="Gene3D" id="1.20.58.340">
    <property type="entry name" value="Magnesium transport protein CorA, transmembrane region"/>
    <property type="match status" value="1"/>
</dbReference>
<dbReference type="AlphaFoldDB" id="A0A7S0CFG6"/>
<keyword evidence="5" id="KW-0809">Transit peptide</keyword>
<accession>A0A7S0CFG6</accession>
<dbReference type="PANTHER" id="PTHR13890:SF0">
    <property type="entry name" value="MAGNESIUM TRANSPORTER MRS2 HOMOLOG, MITOCHONDRIAL"/>
    <property type="match status" value="1"/>
</dbReference>
<keyword evidence="4" id="KW-0460">Magnesium</keyword>
<evidence type="ECO:0000256" key="3">
    <source>
        <dbReference type="ARBA" id="ARBA00022692"/>
    </source>
</evidence>
<dbReference type="GO" id="GO:0016020">
    <property type="term" value="C:membrane"/>
    <property type="evidence" value="ECO:0007669"/>
    <property type="project" value="UniProtKB-SubCell"/>
</dbReference>
<protein>
    <submittedName>
        <fullName evidence="9">Uncharacterized protein</fullName>
    </submittedName>
</protein>
<comment type="subcellular location">
    <subcellularLocation>
        <location evidence="1">Membrane</location>
        <topology evidence="1">Multi-pass membrane protein</topology>
    </subcellularLocation>
</comment>
<keyword evidence="3" id="KW-0812">Transmembrane</keyword>
<sequence length="159" mass="17893">MSFGNIRALIGSESGMIFDAHERTIKDLANSLAHTFALKTSNVRKNENDSTINTNATSSNISHENNDPFELIFLEQIIRDVCESHNRRLTIFDPIVHSALSRVTSEFLLSESSVHRLVPIKDSLQQFEMRVGSSLDCITELLMNDEDMLGLLLTEEKKA</sequence>
<evidence type="ECO:0000256" key="1">
    <source>
        <dbReference type="ARBA" id="ARBA00004141"/>
    </source>
</evidence>
<dbReference type="PANTHER" id="PTHR13890">
    <property type="entry name" value="RNA SPLICING PROTEIN MRS2, MITOCHONDRIAL"/>
    <property type="match status" value="1"/>
</dbReference>
<organism evidence="9">
    <name type="scientific">Proboscia inermis</name>
    <dbReference type="NCBI Taxonomy" id="420281"/>
    <lineage>
        <taxon>Eukaryota</taxon>
        <taxon>Sar</taxon>
        <taxon>Stramenopiles</taxon>
        <taxon>Ochrophyta</taxon>
        <taxon>Bacillariophyta</taxon>
        <taxon>Coscinodiscophyceae</taxon>
        <taxon>Rhizosoleniophycidae</taxon>
        <taxon>Rhizosoleniales</taxon>
        <taxon>Rhizosoleniaceae</taxon>
        <taxon>Proboscia</taxon>
    </lineage>
</organism>
<keyword evidence="6" id="KW-1133">Transmembrane helix</keyword>
<reference evidence="9" key="1">
    <citation type="submission" date="2021-01" db="EMBL/GenBank/DDBJ databases">
        <authorList>
            <person name="Corre E."/>
            <person name="Pelletier E."/>
            <person name="Niang G."/>
            <person name="Scheremetjew M."/>
            <person name="Finn R."/>
            <person name="Kale V."/>
            <person name="Holt S."/>
            <person name="Cochrane G."/>
            <person name="Meng A."/>
            <person name="Brown T."/>
            <person name="Cohen L."/>
        </authorList>
    </citation>
    <scope>NUCLEOTIDE SEQUENCE</scope>
    <source>
        <strain evidence="9">CCAP1064/1</strain>
    </source>
</reference>
<keyword evidence="7" id="KW-0406">Ion transport</keyword>
<evidence type="ECO:0000256" key="4">
    <source>
        <dbReference type="ARBA" id="ARBA00022842"/>
    </source>
</evidence>
<evidence type="ECO:0000256" key="7">
    <source>
        <dbReference type="ARBA" id="ARBA00023065"/>
    </source>
</evidence>
<keyword evidence="8" id="KW-0472">Membrane</keyword>
<gene>
    <name evidence="9" type="ORF">PINE0816_LOCUS17629</name>
</gene>
<dbReference type="InterPro" id="IPR039204">
    <property type="entry name" value="MRS2-like"/>
</dbReference>
<proteinExistence type="predicted"/>
<evidence type="ECO:0000256" key="8">
    <source>
        <dbReference type="ARBA" id="ARBA00023136"/>
    </source>
</evidence>
<evidence type="ECO:0000256" key="2">
    <source>
        <dbReference type="ARBA" id="ARBA00022448"/>
    </source>
</evidence>
<evidence type="ECO:0000256" key="5">
    <source>
        <dbReference type="ARBA" id="ARBA00022946"/>
    </source>
</evidence>
<keyword evidence="2" id="KW-0813">Transport</keyword>
<dbReference type="EMBL" id="HBEL01037809">
    <property type="protein sequence ID" value="CAD8421475.1"/>
    <property type="molecule type" value="Transcribed_RNA"/>
</dbReference>
<dbReference type="Pfam" id="PF22099">
    <property type="entry name" value="MRS2-like"/>
    <property type="match status" value="1"/>
</dbReference>
<name>A0A7S0CFG6_9STRA</name>
<evidence type="ECO:0000256" key="6">
    <source>
        <dbReference type="ARBA" id="ARBA00022989"/>
    </source>
</evidence>
<evidence type="ECO:0000313" key="9">
    <source>
        <dbReference type="EMBL" id="CAD8421475.1"/>
    </source>
</evidence>
<dbReference type="GO" id="GO:0015095">
    <property type="term" value="F:magnesium ion transmembrane transporter activity"/>
    <property type="evidence" value="ECO:0007669"/>
    <property type="project" value="TreeGrafter"/>
</dbReference>